<keyword evidence="2" id="KW-1185">Reference proteome</keyword>
<proteinExistence type="predicted"/>
<dbReference type="Proteomes" id="UP001157418">
    <property type="component" value="Unassembled WGS sequence"/>
</dbReference>
<comment type="caution">
    <text evidence="1">The sequence shown here is derived from an EMBL/GenBank/DDBJ whole genome shotgun (WGS) entry which is preliminary data.</text>
</comment>
<gene>
    <name evidence="1" type="ORF">LVIROSA_LOCUS3439</name>
</gene>
<dbReference type="AlphaFoldDB" id="A0AAU9LQM7"/>
<sequence>MGDSVEEIDRWASFGVATPTINGVVGFNSARVGGRGEGRCGAGRRWCLGVISDQMRVFLWKIQTTFLLIQETTFLFLENKTKSRVDYVYESIRPSHCEYLIRISEYIPSESDYESLPSDFEFYKTKLVYIKIGYGLIRHEDISGPLCFYCWLIHR</sequence>
<evidence type="ECO:0000313" key="2">
    <source>
        <dbReference type="Proteomes" id="UP001157418"/>
    </source>
</evidence>
<evidence type="ECO:0000313" key="1">
    <source>
        <dbReference type="EMBL" id="CAH1415606.1"/>
    </source>
</evidence>
<name>A0AAU9LQM7_9ASTR</name>
<organism evidence="1 2">
    <name type="scientific">Lactuca virosa</name>
    <dbReference type="NCBI Taxonomy" id="75947"/>
    <lineage>
        <taxon>Eukaryota</taxon>
        <taxon>Viridiplantae</taxon>
        <taxon>Streptophyta</taxon>
        <taxon>Embryophyta</taxon>
        <taxon>Tracheophyta</taxon>
        <taxon>Spermatophyta</taxon>
        <taxon>Magnoliopsida</taxon>
        <taxon>eudicotyledons</taxon>
        <taxon>Gunneridae</taxon>
        <taxon>Pentapetalae</taxon>
        <taxon>asterids</taxon>
        <taxon>campanulids</taxon>
        <taxon>Asterales</taxon>
        <taxon>Asteraceae</taxon>
        <taxon>Cichorioideae</taxon>
        <taxon>Cichorieae</taxon>
        <taxon>Lactucinae</taxon>
        <taxon>Lactuca</taxon>
    </lineage>
</organism>
<accession>A0AAU9LQM7</accession>
<dbReference type="EMBL" id="CAKMRJ010000001">
    <property type="protein sequence ID" value="CAH1415606.1"/>
    <property type="molecule type" value="Genomic_DNA"/>
</dbReference>
<reference evidence="1 2" key="1">
    <citation type="submission" date="2022-01" db="EMBL/GenBank/DDBJ databases">
        <authorList>
            <person name="Xiong W."/>
            <person name="Schranz E."/>
        </authorList>
    </citation>
    <scope>NUCLEOTIDE SEQUENCE [LARGE SCALE GENOMIC DNA]</scope>
</reference>
<protein>
    <submittedName>
        <fullName evidence="1">Uncharacterized protein</fullName>
    </submittedName>
</protein>